<protein>
    <submittedName>
        <fullName evidence="4">Uncharacterized protein</fullName>
    </submittedName>
</protein>
<dbReference type="STRING" id="1802338.A2541_00010"/>
<keyword evidence="2" id="KW-0106">Calcium</keyword>
<dbReference type="InterPro" id="IPR003367">
    <property type="entry name" value="Thrombospondin_3-like_rpt"/>
</dbReference>
<keyword evidence="3" id="KW-1133">Transmembrane helix</keyword>
<feature type="transmembrane region" description="Helical" evidence="3">
    <location>
        <begin position="362"/>
        <end position="384"/>
    </location>
</feature>
<dbReference type="SUPFAM" id="SSF103647">
    <property type="entry name" value="TSP type-3 repeat"/>
    <property type="match status" value="1"/>
</dbReference>
<comment type="caution">
    <text evidence="4">The sequence shown here is derived from an EMBL/GenBank/DDBJ whole genome shotgun (WGS) entry which is preliminary data.</text>
</comment>
<dbReference type="Pfam" id="PF02412">
    <property type="entry name" value="TSP_3"/>
    <property type="match status" value="2"/>
</dbReference>
<dbReference type="EMBL" id="MHSQ01000007">
    <property type="protein sequence ID" value="OHA47533.1"/>
    <property type="molecule type" value="Genomic_DNA"/>
</dbReference>
<proteinExistence type="predicted"/>
<dbReference type="AlphaFoldDB" id="A0A1G2PGY9"/>
<keyword evidence="1" id="KW-0732">Signal</keyword>
<sequence length="396" mass="43880">MTNNLKKIIYLSFIVFLGFVLSVKVLALAEDEIKNTISTYRNYKEVLLPKILVPTVVEIPFIETSLERFDFLVLNKTTNNFEPSLLLIKKDASPLNVTIRDLNSNSQIFNGGNILDDNESSYIELPIVGDITGSAEITVTSQNSLTTDSLFLLLDNYVALPNMVSVSAGIDQNLKTVLATKKVDSQSIYFPQTSATKFVIKLTYSQPLRITELRLGGYNVQSKSYKLRFLAQPNNQYKVYFDPDRRINTKVGEMGNLTDNNDVLMLGGGVSVVNPSYLIADSDGDNVPDVLDNCVSISNSDQEDINKNGRGDVCDDFDKDGLVNSLDNCPDLPNYNQQDTDGDKIGDVCDGVESRLTEKYPWLPWLGIGLASLIVIGLFVFTALSMRKKPDLPPSN</sequence>
<dbReference type="Gene3D" id="4.10.1080.10">
    <property type="entry name" value="TSP type-3 repeat"/>
    <property type="match status" value="1"/>
</dbReference>
<dbReference type="InterPro" id="IPR017897">
    <property type="entry name" value="Thrombospondin_3_rpt"/>
</dbReference>
<organism evidence="4 5">
    <name type="scientific">Candidatus Taylorbacteria bacterium RIFOXYD2_FULL_36_9</name>
    <dbReference type="NCBI Taxonomy" id="1802338"/>
    <lineage>
        <taxon>Bacteria</taxon>
        <taxon>Candidatus Tayloriibacteriota</taxon>
    </lineage>
</organism>
<evidence type="ECO:0000256" key="3">
    <source>
        <dbReference type="SAM" id="Phobius"/>
    </source>
</evidence>
<dbReference type="GO" id="GO:0007155">
    <property type="term" value="P:cell adhesion"/>
    <property type="evidence" value="ECO:0007669"/>
    <property type="project" value="InterPro"/>
</dbReference>
<gene>
    <name evidence="4" type="ORF">A2541_00010</name>
</gene>
<evidence type="ECO:0000256" key="2">
    <source>
        <dbReference type="ARBA" id="ARBA00022837"/>
    </source>
</evidence>
<dbReference type="PROSITE" id="PS51234">
    <property type="entry name" value="TSP3"/>
    <property type="match status" value="1"/>
</dbReference>
<accession>A0A1G2PGY9</accession>
<dbReference type="GO" id="GO:0005509">
    <property type="term" value="F:calcium ion binding"/>
    <property type="evidence" value="ECO:0007669"/>
    <property type="project" value="InterPro"/>
</dbReference>
<dbReference type="Proteomes" id="UP000176965">
    <property type="component" value="Unassembled WGS sequence"/>
</dbReference>
<evidence type="ECO:0000256" key="1">
    <source>
        <dbReference type="ARBA" id="ARBA00022729"/>
    </source>
</evidence>
<dbReference type="PANTHER" id="PTHR10199">
    <property type="entry name" value="THROMBOSPONDIN"/>
    <property type="match status" value="1"/>
</dbReference>
<reference evidence="4 5" key="1">
    <citation type="journal article" date="2016" name="Nat. Commun.">
        <title>Thousands of microbial genomes shed light on interconnected biogeochemical processes in an aquifer system.</title>
        <authorList>
            <person name="Anantharaman K."/>
            <person name="Brown C.T."/>
            <person name="Hug L.A."/>
            <person name="Sharon I."/>
            <person name="Castelle C.J."/>
            <person name="Probst A.J."/>
            <person name="Thomas B.C."/>
            <person name="Singh A."/>
            <person name="Wilkins M.J."/>
            <person name="Karaoz U."/>
            <person name="Brodie E.L."/>
            <person name="Williams K.H."/>
            <person name="Hubbard S.S."/>
            <person name="Banfield J.F."/>
        </authorList>
    </citation>
    <scope>NUCLEOTIDE SEQUENCE [LARGE SCALE GENOMIC DNA]</scope>
</reference>
<dbReference type="InterPro" id="IPR028974">
    <property type="entry name" value="TSP_type-3_rpt"/>
</dbReference>
<keyword evidence="3" id="KW-0812">Transmembrane</keyword>
<evidence type="ECO:0000313" key="4">
    <source>
        <dbReference type="EMBL" id="OHA47533.1"/>
    </source>
</evidence>
<keyword evidence="3" id="KW-0472">Membrane</keyword>
<evidence type="ECO:0000313" key="5">
    <source>
        <dbReference type="Proteomes" id="UP000176965"/>
    </source>
</evidence>
<dbReference type="PANTHER" id="PTHR10199:SF100">
    <property type="entry name" value="THROMBOSPONDIN, ISOFORM A"/>
    <property type="match status" value="1"/>
</dbReference>
<name>A0A1G2PGY9_9BACT</name>